<dbReference type="InterPro" id="IPR021332">
    <property type="entry name" value="DUF2944"/>
</dbReference>
<gene>
    <name evidence="1" type="ORF">E4680_08625</name>
</gene>
<proteinExistence type="predicted"/>
<keyword evidence="2" id="KW-1185">Reference proteome</keyword>
<dbReference type="Proteomes" id="UP000297890">
    <property type="component" value="Unassembled WGS sequence"/>
</dbReference>
<name>A0A4Z0F8B1_9GAMM</name>
<comment type="caution">
    <text evidence="1">The sequence shown here is derived from an EMBL/GenBank/DDBJ whole genome shotgun (WGS) entry which is preliminary data.</text>
</comment>
<dbReference type="Pfam" id="PF11161">
    <property type="entry name" value="DUF2944"/>
    <property type="match status" value="1"/>
</dbReference>
<dbReference type="AlphaFoldDB" id="A0A4Z0F8B1"/>
<reference evidence="1 2" key="1">
    <citation type="journal article" date="2019" name="ISME J.">
        <title>Candidatus Macondimonas diazotrophica, a novel gammaproteobacterial genus dominating crude-oil-contaminated coastal sediments.</title>
        <authorList>
            <person name="Karthikeyan S."/>
            <person name="Konstantinidis K."/>
        </authorList>
    </citation>
    <scope>NUCLEOTIDE SEQUENCE [LARGE SCALE GENOMIC DNA]</scope>
    <source>
        <strain evidence="1 2">KTK01</strain>
    </source>
</reference>
<dbReference type="OrthoDB" id="7057642at2"/>
<organism evidence="1 2">
    <name type="scientific">Candidatus Macondimonas diazotrophica</name>
    <dbReference type="NCBI Taxonomy" id="2305248"/>
    <lineage>
        <taxon>Bacteria</taxon>
        <taxon>Pseudomonadati</taxon>
        <taxon>Pseudomonadota</taxon>
        <taxon>Gammaproteobacteria</taxon>
        <taxon>Chromatiales</taxon>
        <taxon>Ectothiorhodospiraceae</taxon>
        <taxon>Candidatus Macondimonas</taxon>
    </lineage>
</organism>
<protein>
    <submittedName>
        <fullName evidence="1">DUF2946 family protein</fullName>
    </submittedName>
</protein>
<dbReference type="EMBL" id="SRIO01000010">
    <property type="protein sequence ID" value="TFZ82299.1"/>
    <property type="molecule type" value="Genomic_DNA"/>
</dbReference>
<evidence type="ECO:0000313" key="2">
    <source>
        <dbReference type="Proteomes" id="UP000297890"/>
    </source>
</evidence>
<accession>A0A4Z0F8B1</accession>
<sequence length="199" mass="21814">MDESVQAALRKWPDVPAAYGWLALDRRGSWLLEGRPLRHARTITFINRNYLADADGAWLFQNGPQKVYVALAYTPWVLHRHPDRAPGTEGALVTHVGAAVERVDSAWVDEEGNLLLETPNGIGLLDDRDLVAYGAAFCDPQGQPLADTALESALAALMEGERPALGLRDGERILPVQPIRCAEVPMRFGFIQDPAPEAP</sequence>
<evidence type="ECO:0000313" key="1">
    <source>
        <dbReference type="EMBL" id="TFZ82299.1"/>
    </source>
</evidence>
<dbReference type="RefSeq" id="WP_135282004.1">
    <property type="nucleotide sequence ID" value="NZ_SRIO01000010.1"/>
</dbReference>